<protein>
    <submittedName>
        <fullName evidence="1">Uncharacterized protein</fullName>
    </submittedName>
</protein>
<accession>A0ACC6KS59</accession>
<proteinExistence type="predicted"/>
<name>A0ACC6KS59_9SPHI</name>
<evidence type="ECO:0000313" key="2">
    <source>
        <dbReference type="Proteomes" id="UP001246858"/>
    </source>
</evidence>
<dbReference type="Proteomes" id="UP001246858">
    <property type="component" value="Unassembled WGS sequence"/>
</dbReference>
<keyword evidence="2" id="KW-1185">Reference proteome</keyword>
<sequence length="237" mass="24734">MKKLLFSALLLFCSVTIFAQSAAKKSSLFIGLGPSFPIGDFGLKKASDEKAGLAATGFYVDLGYQYQFSKVVGAIVILKGKIHGIAKDALNYTLPDGSGGSMSINTGTWKMGSVLAGLTQTFALSKSENFAIEFREAAGVQFTSTPEVNANYSIPGIGSSSGSQESQSATSFAYLAGMAFKYQLNSNLGLKLYGDFNNSNVNFKGYTATANGATITAPSSKQKTGTIDVGLGLTIGL</sequence>
<gene>
    <name evidence="1" type="ORF">J2X78_000546</name>
</gene>
<reference evidence="1" key="1">
    <citation type="submission" date="2023-07" db="EMBL/GenBank/DDBJ databases">
        <title>Sorghum-associated microbial communities from plants grown in Nebraska, USA.</title>
        <authorList>
            <person name="Schachtman D."/>
        </authorList>
    </citation>
    <scope>NUCLEOTIDE SEQUENCE</scope>
    <source>
        <strain evidence="1">2697</strain>
    </source>
</reference>
<dbReference type="EMBL" id="JAVDTF010000001">
    <property type="protein sequence ID" value="MDR6781994.1"/>
    <property type="molecule type" value="Genomic_DNA"/>
</dbReference>
<evidence type="ECO:0000313" key="1">
    <source>
        <dbReference type="EMBL" id="MDR6781994.1"/>
    </source>
</evidence>
<organism evidence="1 2">
    <name type="scientific">Pedobacter africanus</name>
    <dbReference type="NCBI Taxonomy" id="151894"/>
    <lineage>
        <taxon>Bacteria</taxon>
        <taxon>Pseudomonadati</taxon>
        <taxon>Bacteroidota</taxon>
        <taxon>Sphingobacteriia</taxon>
        <taxon>Sphingobacteriales</taxon>
        <taxon>Sphingobacteriaceae</taxon>
        <taxon>Pedobacter</taxon>
    </lineage>
</organism>
<comment type="caution">
    <text evidence="1">The sequence shown here is derived from an EMBL/GenBank/DDBJ whole genome shotgun (WGS) entry which is preliminary data.</text>
</comment>